<dbReference type="InterPro" id="IPR025714">
    <property type="entry name" value="Methyltranfer_dom"/>
</dbReference>
<dbReference type="PANTHER" id="PTHR42912:SF45">
    <property type="entry name" value="23S RRNA (GUANINE(745)-N(1))-METHYLTRANSFERASE"/>
    <property type="match status" value="1"/>
</dbReference>
<sequence>MVPALKWFYQANIGRIIARLCAQSCQAVTLRRFIIADFSMYICPLCRQPLQLTTRQYQCAARHSFDLAKEGYVNLLPVQQKNSKDPGDNKLMIEARRAFLQSAAYQPLSDAVNELAVQTNPATVLDLGCGEGYYSGRLQQKLNPAARLYGIDISKAAIKYAARHYAAIRFAVASAYQLPFADNSFDSIIRIYAPSDNAELQRVLTPQGRLISVNPGPEHLIEMKQAVYRDVKLHSDAIKQEPGFNHIQRQRLSYQLVLTEPQQLDNLLQMVPLAWKFTSDNRQTFVASTRTISIDFLLDVYQLAQVTP</sequence>
<reference evidence="3 4" key="1">
    <citation type="submission" date="2021-06" db="EMBL/GenBank/DDBJ databases">
        <title>Rheinheimera indica sp. nov., isolated from deep-sea sediment.</title>
        <authorList>
            <person name="Wang Z."/>
            <person name="Zhang X.-Y."/>
        </authorList>
    </citation>
    <scope>NUCLEOTIDE SEQUENCE [LARGE SCALE GENOMIC DNA]</scope>
    <source>
        <strain evidence="3 4">SM2107</strain>
    </source>
</reference>
<evidence type="ECO:0000313" key="4">
    <source>
        <dbReference type="Proteomes" id="UP000704611"/>
    </source>
</evidence>
<dbReference type="InterPro" id="IPR048647">
    <property type="entry name" value="RlmA_N"/>
</dbReference>
<feature type="domain" description="Methyltransferase" evidence="1">
    <location>
        <begin position="122"/>
        <end position="223"/>
    </location>
</feature>
<dbReference type="InterPro" id="IPR016718">
    <property type="entry name" value="rRNA_m1G-MeTrfase_A_prd"/>
</dbReference>
<evidence type="ECO:0000259" key="2">
    <source>
        <dbReference type="Pfam" id="PF21302"/>
    </source>
</evidence>
<dbReference type="Proteomes" id="UP000704611">
    <property type="component" value="Unassembled WGS sequence"/>
</dbReference>
<comment type="caution">
    <text evidence="3">The sequence shown here is derived from an EMBL/GenBank/DDBJ whole genome shotgun (WGS) entry which is preliminary data.</text>
</comment>
<name>A0ABS6MG23_9GAMM</name>
<dbReference type="NCBIfam" id="NF008300">
    <property type="entry name" value="PRK11088.1"/>
    <property type="match status" value="1"/>
</dbReference>
<dbReference type="PIRSF" id="PIRSF018249">
    <property type="entry name" value="MyrA_prd"/>
    <property type="match status" value="1"/>
</dbReference>
<feature type="domain" description="23S rRNA (guanine(745)-N(1))-methyltransferase N-terminal" evidence="2">
    <location>
        <begin position="41"/>
        <end position="84"/>
    </location>
</feature>
<evidence type="ECO:0000313" key="3">
    <source>
        <dbReference type="EMBL" id="MBV2127762.1"/>
    </source>
</evidence>
<organism evidence="3 4">
    <name type="scientific">Arsukibacterium indicum</name>
    <dbReference type="NCBI Taxonomy" id="2848612"/>
    <lineage>
        <taxon>Bacteria</taxon>
        <taxon>Pseudomonadati</taxon>
        <taxon>Pseudomonadota</taxon>
        <taxon>Gammaproteobacteria</taxon>
        <taxon>Chromatiales</taxon>
        <taxon>Chromatiaceae</taxon>
        <taxon>Arsukibacterium</taxon>
    </lineage>
</organism>
<dbReference type="Pfam" id="PF21302">
    <property type="entry name" value="Zn_ribbon_RlmA"/>
    <property type="match status" value="1"/>
</dbReference>
<gene>
    <name evidence="3" type="primary">rlmA</name>
    <name evidence="3" type="ORF">KQY15_01460</name>
</gene>
<keyword evidence="3" id="KW-0489">Methyltransferase</keyword>
<keyword evidence="4" id="KW-1185">Reference proteome</keyword>
<accession>A0ABS6MG23</accession>
<dbReference type="EC" id="2.1.1.187" evidence="3"/>
<dbReference type="CDD" id="cd02440">
    <property type="entry name" value="AdoMet_MTases"/>
    <property type="match status" value="1"/>
</dbReference>
<keyword evidence="3" id="KW-0808">Transferase</keyword>
<protein>
    <submittedName>
        <fullName evidence="3">23S rRNA (Guanine(745)-N(1))-methyltransferase</fullName>
        <ecNumber evidence="3">2.1.1.187</ecNumber>
    </submittedName>
</protein>
<dbReference type="Pfam" id="PF13847">
    <property type="entry name" value="Methyltransf_31"/>
    <property type="match status" value="1"/>
</dbReference>
<dbReference type="InterPro" id="IPR050508">
    <property type="entry name" value="Methyltransf_Superfamily"/>
</dbReference>
<dbReference type="GO" id="GO:0052911">
    <property type="term" value="F:23S rRNA (guanine(745)-N(1))-methyltransferase activity"/>
    <property type="evidence" value="ECO:0007669"/>
    <property type="project" value="UniProtKB-EC"/>
</dbReference>
<dbReference type="EMBL" id="JAHRID010000001">
    <property type="protein sequence ID" value="MBV2127762.1"/>
    <property type="molecule type" value="Genomic_DNA"/>
</dbReference>
<dbReference type="PANTHER" id="PTHR42912">
    <property type="entry name" value="METHYLTRANSFERASE"/>
    <property type="match status" value="1"/>
</dbReference>
<proteinExistence type="predicted"/>
<evidence type="ECO:0000259" key="1">
    <source>
        <dbReference type="Pfam" id="PF13847"/>
    </source>
</evidence>